<protein>
    <submittedName>
        <fullName evidence="1">Uncharacterized protein</fullName>
    </submittedName>
</protein>
<keyword evidence="2" id="KW-1185">Reference proteome</keyword>
<proteinExistence type="predicted"/>
<comment type="caution">
    <text evidence="1">The sequence shown here is derived from an EMBL/GenBank/DDBJ whole genome shotgun (WGS) entry which is preliminary data.</text>
</comment>
<evidence type="ECO:0000313" key="1">
    <source>
        <dbReference type="EMBL" id="KAJ9094378.1"/>
    </source>
</evidence>
<gene>
    <name evidence="1" type="ORF">QFC19_007987</name>
</gene>
<evidence type="ECO:0000313" key="2">
    <source>
        <dbReference type="Proteomes" id="UP001241377"/>
    </source>
</evidence>
<dbReference type="Proteomes" id="UP001241377">
    <property type="component" value="Unassembled WGS sequence"/>
</dbReference>
<accession>A0ACC2V5J9</accession>
<dbReference type="EMBL" id="JASBWR010000112">
    <property type="protein sequence ID" value="KAJ9094378.1"/>
    <property type="molecule type" value="Genomic_DNA"/>
</dbReference>
<reference evidence="1" key="1">
    <citation type="submission" date="2023-04" db="EMBL/GenBank/DDBJ databases">
        <title>Draft Genome sequencing of Naganishia species isolated from polar environments using Oxford Nanopore Technology.</title>
        <authorList>
            <person name="Leo P."/>
            <person name="Venkateswaran K."/>
        </authorList>
    </citation>
    <scope>NUCLEOTIDE SEQUENCE</scope>
    <source>
        <strain evidence="1">MNA-CCFEE 5261</strain>
    </source>
</reference>
<sequence>MEDGYHISELNFPEASITCIPVTTPNLAGSNSSIVSGLPDCLGIDSSRYSAATAVFTIGGLVGSILSARATGKVGVIGSIKITGLLNAIGSLVMFAAPHWTVVLVGRIVAGIASGLAITTVPPLLSGISKTSTNSLVLSHSGSIGILNQLAIVLGIFSAQVAGLIATGMKGDKLGGWRYVVLTSGLVAVIQLVAGHIRVPNGLMQERERSTKFLQEGTMNIEPDEAQSAIRAGQADNQDAECRYSVSESILREVLNTKTYPPASPLLPGDDNHNLPVASDNHPDTLHSLLSSPVLRPHVLLVAFCLIMQQFSGINAVLFYSTPVLKDLMPDKSGMIGILVSLINVAMTVPSLLLIDRVGRKPLLLMSVVGMAVSSTLLAVGLDGHFKILSSITIVTFVASFALALGPVPFLLISELVPPQAVPAVSSLALSCSWISNFIIALAFLPLRNALAYEDDKGQMQGEGRVFYMFLGIHLVALLVIQRRLYKD</sequence>
<name>A0ACC2V5J9_9TREE</name>
<organism evidence="1 2">
    <name type="scientific">Naganishia cerealis</name>
    <dbReference type="NCBI Taxonomy" id="610337"/>
    <lineage>
        <taxon>Eukaryota</taxon>
        <taxon>Fungi</taxon>
        <taxon>Dikarya</taxon>
        <taxon>Basidiomycota</taxon>
        <taxon>Agaricomycotina</taxon>
        <taxon>Tremellomycetes</taxon>
        <taxon>Filobasidiales</taxon>
        <taxon>Filobasidiaceae</taxon>
        <taxon>Naganishia</taxon>
    </lineage>
</organism>